<dbReference type="AlphaFoldDB" id="A0A2N8NVN8"/>
<evidence type="ECO:0000313" key="4">
    <source>
        <dbReference type="Proteomes" id="UP000235945"/>
    </source>
</evidence>
<dbReference type="Pfam" id="PF11716">
    <property type="entry name" value="MDMPI_N"/>
    <property type="match status" value="1"/>
</dbReference>
<dbReference type="EMBL" id="LGUI01000004">
    <property type="protein sequence ID" value="PNE32837.1"/>
    <property type="molecule type" value="Genomic_DNA"/>
</dbReference>
<dbReference type="SUPFAM" id="SSF55718">
    <property type="entry name" value="SCP-like"/>
    <property type="match status" value="1"/>
</dbReference>
<dbReference type="RefSeq" id="WP_102918927.1">
    <property type="nucleotide sequence ID" value="NZ_JACHJF010000044.1"/>
</dbReference>
<reference evidence="2 5" key="3">
    <citation type="submission" date="2020-08" db="EMBL/GenBank/DDBJ databases">
        <title>Genomic Encyclopedia of Type Strains, Phase III (KMG-III): the genomes of soil and plant-associated and newly described type strains.</title>
        <authorList>
            <person name="Whitman W."/>
        </authorList>
    </citation>
    <scope>NUCLEOTIDE SEQUENCE [LARGE SCALE GENOMIC DNA]</scope>
    <source>
        <strain evidence="2 5">CECT 3259</strain>
    </source>
</reference>
<keyword evidence="4" id="KW-1185">Reference proteome</keyword>
<evidence type="ECO:0000313" key="3">
    <source>
        <dbReference type="EMBL" id="PNE32837.1"/>
    </source>
</evidence>
<dbReference type="SUPFAM" id="SSF109854">
    <property type="entry name" value="DinB/YfiT-like putative metalloenzymes"/>
    <property type="match status" value="1"/>
</dbReference>
<name>A0A2N8NVN8_STREU</name>
<reference evidence="3" key="1">
    <citation type="submission" date="2015-07" db="EMBL/GenBank/DDBJ databases">
        <authorList>
            <person name="Noorani M."/>
        </authorList>
    </citation>
    <scope>NUCLEOTIDE SEQUENCE [LARGE SCALE GENOMIC DNA]</scope>
    <source>
        <strain evidence="3">ATCC 27428</strain>
    </source>
</reference>
<protein>
    <submittedName>
        <fullName evidence="2">Uncharacterized protein (TIGR03083 family)</fullName>
    </submittedName>
</protein>
<proteinExistence type="predicted"/>
<dbReference type="InterPro" id="IPR034660">
    <property type="entry name" value="DinB/YfiT-like"/>
</dbReference>
<dbReference type="GO" id="GO:0046872">
    <property type="term" value="F:metal ion binding"/>
    <property type="evidence" value="ECO:0007669"/>
    <property type="project" value="InterPro"/>
</dbReference>
<dbReference type="OrthoDB" id="3669840at2"/>
<feature type="domain" description="Mycothiol-dependent maleylpyruvate isomerase metal-binding" evidence="1">
    <location>
        <begin position="21"/>
        <end position="164"/>
    </location>
</feature>
<dbReference type="EMBL" id="JACHJF010000044">
    <property type="protein sequence ID" value="MBB5123144.1"/>
    <property type="molecule type" value="Genomic_DNA"/>
</dbReference>
<dbReference type="Gene3D" id="1.20.120.450">
    <property type="entry name" value="dinb family like domain"/>
    <property type="match status" value="1"/>
</dbReference>
<organism evidence="3 4">
    <name type="scientific">Streptomyces eurocidicus</name>
    <name type="common">Streptoverticillium eurocidicus</name>
    <dbReference type="NCBI Taxonomy" id="66423"/>
    <lineage>
        <taxon>Bacteria</taxon>
        <taxon>Bacillati</taxon>
        <taxon>Actinomycetota</taxon>
        <taxon>Actinomycetes</taxon>
        <taxon>Kitasatosporales</taxon>
        <taxon>Streptomycetaceae</taxon>
        <taxon>Streptomyces</taxon>
    </lineage>
</organism>
<reference evidence="4" key="2">
    <citation type="submission" date="2015-07" db="EMBL/GenBank/DDBJ databases">
        <authorList>
            <person name="Graham D.E."/>
            <person name="Giannone R.J."/>
            <person name="Gulvik C.A."/>
            <person name="Hettich R.L."/>
            <person name="Klingeman D.M."/>
            <person name="Mahan K.M."/>
            <person name="Parry R.J."/>
            <person name="Spain J.C."/>
        </authorList>
    </citation>
    <scope>NUCLEOTIDE SEQUENCE [LARGE SCALE GENOMIC DNA]</scope>
    <source>
        <strain evidence="4">ATCC 27428</strain>
    </source>
</reference>
<accession>A0A2N8NVN8</accession>
<dbReference type="InterPro" id="IPR024344">
    <property type="entry name" value="MDMPI_metal-binding"/>
</dbReference>
<comment type="caution">
    <text evidence="3">The sequence shown here is derived from an EMBL/GenBank/DDBJ whole genome shotgun (WGS) entry which is preliminary data.</text>
</comment>
<dbReference type="Proteomes" id="UP000528608">
    <property type="component" value="Unassembled WGS sequence"/>
</dbReference>
<dbReference type="InterPro" id="IPR036527">
    <property type="entry name" value="SCP2_sterol-bd_dom_sf"/>
</dbReference>
<evidence type="ECO:0000313" key="5">
    <source>
        <dbReference type="Proteomes" id="UP000528608"/>
    </source>
</evidence>
<sequence length="286" mass="30201">MSVAGSSPDPVVEHERTRAALRAAVPRLARLLRDVPDPGAPSGVPVWTVGDVGAHVGAVFLAYGSAFTHEFEDWGAVLPPGDGSFIERITKVNAKSIGLFDADGRERLGDFVTERGETFLRATEGLAPDTPVAAPWYGEQVTLTLAAATGLVLGETLVHGLDIARGARLPWAIGAEEARLVIGQAMPTMMPLALDTERARDVGIAFDLAIRGGPRLAVVIADGTATVTRDASARAYDCRISAAPAAFLLVAFRRTPLWRVVACGRISATGRKPWLAPRLGRLVASP</sequence>
<dbReference type="Proteomes" id="UP000235945">
    <property type="component" value="Unassembled WGS sequence"/>
</dbReference>
<evidence type="ECO:0000259" key="1">
    <source>
        <dbReference type="Pfam" id="PF11716"/>
    </source>
</evidence>
<gene>
    <name evidence="3" type="ORF">AF335_14975</name>
    <name evidence="2" type="ORF">FHS36_006623</name>
</gene>
<evidence type="ECO:0000313" key="2">
    <source>
        <dbReference type="EMBL" id="MBB5123144.1"/>
    </source>
</evidence>